<evidence type="ECO:0000313" key="2">
    <source>
        <dbReference type="EMBL" id="MES0837425.1"/>
    </source>
</evidence>
<evidence type="ECO:0000259" key="1">
    <source>
        <dbReference type="Pfam" id="PF01494"/>
    </source>
</evidence>
<dbReference type="PANTHER" id="PTHR46865">
    <property type="entry name" value="OXIDOREDUCTASE-RELATED"/>
    <property type="match status" value="1"/>
</dbReference>
<organism evidence="2 3">
    <name type="scientific">Nocardiopsis tropica</name>
    <dbReference type="NCBI Taxonomy" id="109330"/>
    <lineage>
        <taxon>Bacteria</taxon>
        <taxon>Bacillati</taxon>
        <taxon>Actinomycetota</taxon>
        <taxon>Actinomycetes</taxon>
        <taxon>Streptosporangiales</taxon>
        <taxon>Nocardiopsidaceae</taxon>
        <taxon>Nocardiopsis</taxon>
    </lineage>
</organism>
<dbReference type="Gene3D" id="3.50.50.60">
    <property type="entry name" value="FAD/NAD(P)-binding domain"/>
    <property type="match status" value="1"/>
</dbReference>
<evidence type="ECO:0000313" key="3">
    <source>
        <dbReference type="Proteomes" id="UP001432401"/>
    </source>
</evidence>
<dbReference type="PRINTS" id="PR00420">
    <property type="entry name" value="RNGMNOXGNASE"/>
</dbReference>
<keyword evidence="3" id="KW-1185">Reference proteome</keyword>
<keyword evidence="2" id="KW-0560">Oxidoreductase</keyword>
<accession>A0ABV2A236</accession>
<dbReference type="EMBL" id="JBEQNB010000017">
    <property type="protein sequence ID" value="MES0837425.1"/>
    <property type="molecule type" value="Genomic_DNA"/>
</dbReference>
<dbReference type="InterPro" id="IPR036188">
    <property type="entry name" value="FAD/NAD-bd_sf"/>
</dbReference>
<dbReference type="PANTHER" id="PTHR46865:SF8">
    <property type="entry name" value="POSSIBLE OXIDOREDUCTASE"/>
    <property type="match status" value="1"/>
</dbReference>
<dbReference type="SUPFAM" id="SSF51905">
    <property type="entry name" value="FAD/NAD(P)-binding domain"/>
    <property type="match status" value="1"/>
</dbReference>
<reference evidence="2 3" key="1">
    <citation type="submission" date="2024-06" db="EMBL/GenBank/DDBJ databases">
        <authorList>
            <person name="Bataeva Y.V."/>
            <person name="Grigorian L.N."/>
            <person name="Solomentsev V.I."/>
        </authorList>
    </citation>
    <scope>NUCLEOTIDE SEQUENCE [LARGE SCALE GENOMIC DNA]</scope>
    <source>
        <strain evidence="3">SCPM-O-B-12605 (RCAM04882)</strain>
    </source>
</reference>
<dbReference type="InterPro" id="IPR051704">
    <property type="entry name" value="FAD_aromatic-hydroxylase"/>
</dbReference>
<dbReference type="Gene3D" id="3.30.9.10">
    <property type="entry name" value="D-Amino Acid Oxidase, subunit A, domain 2"/>
    <property type="match status" value="1"/>
</dbReference>
<gene>
    <name evidence="2" type="ORF">ABUK86_26845</name>
</gene>
<keyword evidence="2" id="KW-0503">Monooxygenase</keyword>
<dbReference type="InterPro" id="IPR002938">
    <property type="entry name" value="FAD-bd"/>
</dbReference>
<name>A0ABV2A236_9ACTN</name>
<dbReference type="RefSeq" id="WP_344182652.1">
    <property type="nucleotide sequence ID" value="NZ_JBEQNA010000016.1"/>
</dbReference>
<comment type="caution">
    <text evidence="2">The sequence shown here is derived from an EMBL/GenBank/DDBJ whole genome shotgun (WGS) entry which is preliminary data.</text>
</comment>
<protein>
    <submittedName>
        <fullName evidence="2">FAD-dependent monooxygenase</fullName>
    </submittedName>
</protein>
<dbReference type="Pfam" id="PF01494">
    <property type="entry name" value="FAD_binding_3"/>
    <property type="match status" value="1"/>
</dbReference>
<feature type="domain" description="FAD-binding" evidence="1">
    <location>
        <begin position="8"/>
        <end position="325"/>
    </location>
</feature>
<proteinExistence type="predicted"/>
<dbReference type="GO" id="GO:0004497">
    <property type="term" value="F:monooxygenase activity"/>
    <property type="evidence" value="ECO:0007669"/>
    <property type="project" value="UniProtKB-KW"/>
</dbReference>
<sequence>MTQQDKRALVVGLGIAGISAAIGLRRAGWEPVIVERAPQRRTGGYFVGVFPDGKQAAEDLGMTPHLHVRNPTAGQDWNVGPSGRATPGAGFLDQPGAPYAVLRGDIEQGLWRTLQDLGDVQVRFDTRPVAITQTPQRAKVTLEEAATGAHTVEEYDLVVGADGVRSSVRELAFGPHQDYLDQWQAIICAFELDRQVPGYGPQDGIINARSRRAAWVFGFADRTPTVLLTYRTKDVDAQFTRPALETLREVYAGMDHPALTHALDELGRAPDFLFDSVNQVKMPTWRSGRVVLVGDAAWCLNLYSGMGSTAAMRGGADLGKALAAHPGDLQAALAEWEKGMRPFITHHQRRARIMQQLFVPSGPVAERVRALVLGTIGAVGRLKSRKTGADAPVGG</sequence>
<dbReference type="Proteomes" id="UP001432401">
    <property type="component" value="Unassembled WGS sequence"/>
</dbReference>